<evidence type="ECO:0000313" key="2">
    <source>
        <dbReference type="EnsemblFungi" id="PTTG_09860-t43_1-p1"/>
    </source>
</evidence>
<dbReference type="EMBL" id="ADAS02000169">
    <property type="protein sequence ID" value="OAV88543.1"/>
    <property type="molecule type" value="Genomic_DNA"/>
</dbReference>
<proteinExistence type="predicted"/>
<dbReference type="EnsemblFungi" id="PTTG_09860-t43_1">
    <property type="protein sequence ID" value="PTTG_09860-t43_1-p1"/>
    <property type="gene ID" value="PTTG_09860"/>
</dbReference>
<dbReference type="Proteomes" id="UP000005240">
    <property type="component" value="Unassembled WGS sequence"/>
</dbReference>
<name>A0A0C4F9I0_PUCT1</name>
<accession>A0A0C4F9I0</accession>
<reference evidence="1" key="1">
    <citation type="submission" date="2009-11" db="EMBL/GenBank/DDBJ databases">
        <authorList>
            <consortium name="The Broad Institute Genome Sequencing Platform"/>
            <person name="Ward D."/>
            <person name="Feldgarden M."/>
            <person name="Earl A."/>
            <person name="Young S.K."/>
            <person name="Zeng Q."/>
            <person name="Koehrsen M."/>
            <person name="Alvarado L."/>
            <person name="Berlin A."/>
            <person name="Bochicchio J."/>
            <person name="Borenstein D."/>
            <person name="Chapman S.B."/>
            <person name="Chen Z."/>
            <person name="Engels R."/>
            <person name="Freedman E."/>
            <person name="Gellesch M."/>
            <person name="Goldberg J."/>
            <person name="Griggs A."/>
            <person name="Gujja S."/>
            <person name="Heilman E."/>
            <person name="Heiman D."/>
            <person name="Hepburn T."/>
            <person name="Howarth C."/>
            <person name="Jen D."/>
            <person name="Larson L."/>
            <person name="Lewis B."/>
            <person name="Mehta T."/>
            <person name="Park D."/>
            <person name="Pearson M."/>
            <person name="Roberts A."/>
            <person name="Saif S."/>
            <person name="Shea T."/>
            <person name="Shenoy N."/>
            <person name="Sisk P."/>
            <person name="Stolte C."/>
            <person name="Sykes S."/>
            <person name="Thomson T."/>
            <person name="Walk T."/>
            <person name="White J."/>
            <person name="Yandava C."/>
            <person name="Izard J."/>
            <person name="Baranova O.V."/>
            <person name="Blanton J.M."/>
            <person name="Tanner A.C."/>
            <person name="Dewhirst F.E."/>
            <person name="Haas B."/>
            <person name="Nusbaum C."/>
            <person name="Birren B."/>
        </authorList>
    </citation>
    <scope>NUCLEOTIDE SEQUENCE [LARGE SCALE GENOMIC DNA]</scope>
    <source>
        <strain evidence="1">1-1 BBBD Race 1</strain>
    </source>
</reference>
<sequence>MNAETALATRSDSVALASHTCKWHAMEEECPHLGALMAEAEIEIDELANNLANLSNSHQTPKPAAPRLSIQPSLLSKLIASFHSSSLQPPPLTCPSPTPHKTSYSATWLQNMLKSTSSQFSPATPHRI</sequence>
<evidence type="ECO:0000313" key="1">
    <source>
        <dbReference type="EMBL" id="OAV88543.1"/>
    </source>
</evidence>
<keyword evidence="3" id="KW-1185">Reference proteome</keyword>
<organism evidence="1">
    <name type="scientific">Puccinia triticina (isolate 1-1 / race 1 (BBBD))</name>
    <name type="common">Brown leaf rust fungus</name>
    <dbReference type="NCBI Taxonomy" id="630390"/>
    <lineage>
        <taxon>Eukaryota</taxon>
        <taxon>Fungi</taxon>
        <taxon>Dikarya</taxon>
        <taxon>Basidiomycota</taxon>
        <taxon>Pucciniomycotina</taxon>
        <taxon>Pucciniomycetes</taxon>
        <taxon>Pucciniales</taxon>
        <taxon>Pucciniaceae</taxon>
        <taxon>Puccinia</taxon>
    </lineage>
</organism>
<reference evidence="2" key="4">
    <citation type="submission" date="2025-05" db="UniProtKB">
        <authorList>
            <consortium name="EnsemblFungi"/>
        </authorList>
    </citation>
    <scope>IDENTIFICATION</scope>
    <source>
        <strain evidence="2">isolate 1-1 / race 1 (BBBD)</strain>
    </source>
</reference>
<reference evidence="2 3" key="3">
    <citation type="journal article" date="2017" name="G3 (Bethesda)">
        <title>Comparative analysis highlights variable genome content of wheat rusts and divergence of the mating loci.</title>
        <authorList>
            <person name="Cuomo C.A."/>
            <person name="Bakkeren G."/>
            <person name="Khalil H.B."/>
            <person name="Panwar V."/>
            <person name="Joly D."/>
            <person name="Linning R."/>
            <person name="Sakthikumar S."/>
            <person name="Song X."/>
            <person name="Adiconis X."/>
            <person name="Fan L."/>
            <person name="Goldberg J.M."/>
            <person name="Levin J.Z."/>
            <person name="Young S."/>
            <person name="Zeng Q."/>
            <person name="Anikster Y."/>
            <person name="Bruce M."/>
            <person name="Wang M."/>
            <person name="Yin C."/>
            <person name="McCallum B."/>
            <person name="Szabo L.J."/>
            <person name="Hulbert S."/>
            <person name="Chen X."/>
            <person name="Fellers J.P."/>
        </authorList>
    </citation>
    <scope>NUCLEOTIDE SEQUENCE</scope>
    <source>
        <strain evidence="3">Isolate 1-1 / race 1 (BBBD)</strain>
        <strain evidence="2">isolate 1-1 / race 1 (BBBD)</strain>
    </source>
</reference>
<protein>
    <submittedName>
        <fullName evidence="1 2">Uncharacterized protein</fullName>
    </submittedName>
</protein>
<dbReference type="OrthoDB" id="426882at2759"/>
<gene>
    <name evidence="1" type="ORF">PTTG_09860</name>
</gene>
<dbReference type="VEuPathDB" id="FungiDB:PTTG_09860"/>
<reference evidence="1" key="2">
    <citation type="submission" date="2016-05" db="EMBL/GenBank/DDBJ databases">
        <title>Comparative analysis highlights variable genome content of wheat rusts and divergence of the mating loci.</title>
        <authorList>
            <person name="Cuomo C.A."/>
            <person name="Bakkeren G."/>
            <person name="Szabo L."/>
            <person name="Khalil H."/>
            <person name="Joly D."/>
            <person name="Goldberg J."/>
            <person name="Young S."/>
            <person name="Zeng Q."/>
            <person name="Fellers J."/>
        </authorList>
    </citation>
    <scope>NUCLEOTIDE SEQUENCE [LARGE SCALE GENOMIC DNA]</scope>
    <source>
        <strain evidence="1">1-1 BBBD Race 1</strain>
    </source>
</reference>
<evidence type="ECO:0000313" key="3">
    <source>
        <dbReference type="Proteomes" id="UP000005240"/>
    </source>
</evidence>
<dbReference type="AlphaFoldDB" id="A0A0C4F9I0"/>